<dbReference type="SUPFAM" id="SSF81383">
    <property type="entry name" value="F-box domain"/>
    <property type="match status" value="1"/>
</dbReference>
<organism evidence="1 2">
    <name type="scientific">Mycena maculata</name>
    <dbReference type="NCBI Taxonomy" id="230809"/>
    <lineage>
        <taxon>Eukaryota</taxon>
        <taxon>Fungi</taxon>
        <taxon>Dikarya</taxon>
        <taxon>Basidiomycota</taxon>
        <taxon>Agaricomycotina</taxon>
        <taxon>Agaricomycetes</taxon>
        <taxon>Agaricomycetidae</taxon>
        <taxon>Agaricales</taxon>
        <taxon>Marasmiineae</taxon>
        <taxon>Mycenaceae</taxon>
        <taxon>Mycena</taxon>
    </lineage>
</organism>
<keyword evidence="2" id="KW-1185">Reference proteome</keyword>
<evidence type="ECO:0000313" key="2">
    <source>
        <dbReference type="Proteomes" id="UP001215280"/>
    </source>
</evidence>
<evidence type="ECO:0000313" key="1">
    <source>
        <dbReference type="EMBL" id="KAJ7751001.1"/>
    </source>
</evidence>
<dbReference type="AlphaFoldDB" id="A0AAD7IY80"/>
<proteinExistence type="predicted"/>
<sequence length="514" mass="57183">MSSPQDLNRMESQLFSEGREDGRANLSAGNESPGRLSALQHRLDDTDEEIAGTIAHIERLRFRRTDILAEMNRARAPFLSLPPELICEIFVYCLPPPRTLPSPRDAPLLLGQVSRDWRNISLSLPVLWNHISVPVVLAAEPQNAPFAALLDLWIERAASCTLSVALIQPVNAQQDETPRRARCPVFRTIRHASHRYRELEIVRRLEDFPALLHRDDPWYLPELVKLTMLLSHGGRHPSSFPSNALANVMAAPALREVHLMGFTPNSLSIPWGQLTTARVENLFPMEVLQTLAKTTILTDGTFTLWPTQSFRLPNPAILMRLLHLTSLTLSGEFVTGLLDYLDLPALTRFAISFGADDDFTPLASFLARTSTLMDVAIEARGALGAADFATCLEPLGGVMRLELSLHTGIMNGDFPRALSASTALLPNLKHLIVKERIDRYHEPNLDPAAVLQMLFARKERGMQSFCLVSTHPWGAIHPGFAALAEEGMEIELRTHGSGPFLCVYFNSARRPLTT</sequence>
<dbReference type="InterPro" id="IPR036047">
    <property type="entry name" value="F-box-like_dom_sf"/>
</dbReference>
<dbReference type="Gene3D" id="1.20.1280.50">
    <property type="match status" value="1"/>
</dbReference>
<evidence type="ECO:0008006" key="3">
    <source>
        <dbReference type="Google" id="ProtNLM"/>
    </source>
</evidence>
<reference evidence="1" key="1">
    <citation type="submission" date="2023-03" db="EMBL/GenBank/DDBJ databases">
        <title>Massive genome expansion in bonnet fungi (Mycena s.s.) driven by repeated elements and novel gene families across ecological guilds.</title>
        <authorList>
            <consortium name="Lawrence Berkeley National Laboratory"/>
            <person name="Harder C.B."/>
            <person name="Miyauchi S."/>
            <person name="Viragh M."/>
            <person name="Kuo A."/>
            <person name="Thoen E."/>
            <person name="Andreopoulos B."/>
            <person name="Lu D."/>
            <person name="Skrede I."/>
            <person name="Drula E."/>
            <person name="Henrissat B."/>
            <person name="Morin E."/>
            <person name="Kohler A."/>
            <person name="Barry K."/>
            <person name="LaButti K."/>
            <person name="Morin E."/>
            <person name="Salamov A."/>
            <person name="Lipzen A."/>
            <person name="Mereny Z."/>
            <person name="Hegedus B."/>
            <person name="Baldrian P."/>
            <person name="Stursova M."/>
            <person name="Weitz H."/>
            <person name="Taylor A."/>
            <person name="Grigoriev I.V."/>
            <person name="Nagy L.G."/>
            <person name="Martin F."/>
            <person name="Kauserud H."/>
        </authorList>
    </citation>
    <scope>NUCLEOTIDE SEQUENCE</scope>
    <source>
        <strain evidence="1">CBHHK188m</strain>
    </source>
</reference>
<protein>
    <recommendedName>
        <fullName evidence="3">F-box domain-containing protein</fullName>
    </recommendedName>
</protein>
<accession>A0AAD7IY80</accession>
<comment type="caution">
    <text evidence="1">The sequence shown here is derived from an EMBL/GenBank/DDBJ whole genome shotgun (WGS) entry which is preliminary data.</text>
</comment>
<dbReference type="Proteomes" id="UP001215280">
    <property type="component" value="Unassembled WGS sequence"/>
</dbReference>
<name>A0AAD7IY80_9AGAR</name>
<dbReference type="EMBL" id="JARJLG010000080">
    <property type="protein sequence ID" value="KAJ7751001.1"/>
    <property type="molecule type" value="Genomic_DNA"/>
</dbReference>
<gene>
    <name evidence="1" type="ORF">DFH07DRAFT_544259</name>
</gene>